<dbReference type="InterPro" id="IPR005839">
    <property type="entry name" value="Methylthiotransferase"/>
</dbReference>
<name>F8C2U1_THEGP</name>
<dbReference type="PATRIC" id="fig|795359.3.peg.203"/>
<keyword evidence="1 8" id="KW-0004">4Fe-4S</keyword>
<dbReference type="GO" id="GO:0046872">
    <property type="term" value="F:metal ion binding"/>
    <property type="evidence" value="ECO:0007669"/>
    <property type="project" value="UniProtKB-KW"/>
</dbReference>
<dbReference type="PANTHER" id="PTHR43837">
    <property type="entry name" value="RIBOSOMAL PROTEIN S12 METHYLTHIOTRANSFERASE RIMO"/>
    <property type="match status" value="1"/>
</dbReference>
<dbReference type="OrthoDB" id="9805215at2"/>
<feature type="binding site" evidence="8">
    <location>
        <position position="133"/>
    </location>
    <ligand>
        <name>[4Fe-4S] cluster</name>
        <dbReference type="ChEBI" id="CHEBI:49883"/>
        <label>2</label>
        <note>4Fe-4S-S-AdoMet</note>
    </ligand>
</feature>
<dbReference type="GO" id="GO:0051539">
    <property type="term" value="F:4 iron, 4 sulfur cluster binding"/>
    <property type="evidence" value="ECO:0007669"/>
    <property type="project" value="UniProtKB-UniRule"/>
</dbReference>
<evidence type="ECO:0000313" key="12">
    <source>
        <dbReference type="EMBL" id="AEH22318.1"/>
    </source>
</evidence>
<dbReference type="InterPro" id="IPR020612">
    <property type="entry name" value="Methylthiotransferase_CS"/>
</dbReference>
<comment type="similarity">
    <text evidence="8">Belongs to the methylthiotransferase family. RimO subfamily.</text>
</comment>
<dbReference type="GO" id="GO:0005840">
    <property type="term" value="C:ribosome"/>
    <property type="evidence" value="ECO:0007669"/>
    <property type="project" value="UniProtKB-KW"/>
</dbReference>
<dbReference type="Gene3D" id="2.40.50.140">
    <property type="entry name" value="Nucleic acid-binding proteins"/>
    <property type="match status" value="1"/>
</dbReference>
<dbReference type="InterPro" id="IPR058240">
    <property type="entry name" value="rSAM_sf"/>
</dbReference>
<reference evidence="12 13" key="1">
    <citation type="journal article" date="2013" name="Genome Announc.">
        <title>Complete genome sequence of the hyperthermophilic sulfate-reducing bacterium Thermodesulfobacterium geofontis OPF15T.</title>
        <authorList>
            <person name="Elkins J.G."/>
            <person name="Hamilton-Brehm S.D."/>
            <person name="Lucas S."/>
            <person name="Han J."/>
            <person name="Lapidus A."/>
            <person name="Cheng J.F."/>
            <person name="Goodwin L.A."/>
            <person name="Pitluck S."/>
            <person name="Peters L."/>
            <person name="Mikhailova N."/>
            <person name="Davenport K.W."/>
            <person name="Detter J.C."/>
            <person name="Han C.S."/>
            <person name="Tapia R."/>
            <person name="Land M.L."/>
            <person name="Hauser L."/>
            <person name="Kyrpides N.C."/>
            <person name="Ivanova N.N."/>
            <person name="Pagani I."/>
            <person name="Bruce D."/>
            <person name="Woyke T."/>
            <person name="Cottingham R.W."/>
        </authorList>
    </citation>
    <scope>NUCLEOTIDE SEQUENCE [LARGE SCALE GENOMIC DNA]</scope>
    <source>
        <strain evidence="12 13">OPF15</strain>
    </source>
</reference>
<dbReference type="PROSITE" id="PS51449">
    <property type="entry name" value="MTTASE_N"/>
    <property type="match status" value="1"/>
</dbReference>
<dbReference type="CDD" id="cd01335">
    <property type="entry name" value="Radical_SAM"/>
    <property type="match status" value="1"/>
</dbReference>
<feature type="binding site" evidence="8">
    <location>
        <position position="11"/>
    </location>
    <ligand>
        <name>[4Fe-4S] cluster</name>
        <dbReference type="ChEBI" id="CHEBI:49883"/>
        <label>1</label>
    </ligand>
</feature>
<dbReference type="Gene3D" id="3.80.30.20">
    <property type="entry name" value="tm_1862 like domain"/>
    <property type="match status" value="1"/>
</dbReference>
<dbReference type="InterPro" id="IPR038135">
    <property type="entry name" value="Methylthiotransferase_N_sf"/>
</dbReference>
<dbReference type="NCBIfam" id="TIGR01125">
    <property type="entry name" value="30S ribosomal protein S12 methylthiotransferase RimO"/>
    <property type="match status" value="1"/>
</dbReference>
<comment type="subcellular location">
    <subcellularLocation>
        <location evidence="8">Cytoplasm</location>
    </subcellularLocation>
</comment>
<dbReference type="SUPFAM" id="SSF102114">
    <property type="entry name" value="Radical SAM enzymes"/>
    <property type="match status" value="1"/>
</dbReference>
<keyword evidence="3 8" id="KW-0808">Transferase</keyword>
<dbReference type="NCBIfam" id="TIGR00089">
    <property type="entry name" value="MiaB/RimO family radical SAM methylthiotransferase"/>
    <property type="match status" value="1"/>
</dbReference>
<dbReference type="Pfam" id="PF18693">
    <property type="entry name" value="TRAM_2"/>
    <property type="match status" value="1"/>
</dbReference>
<dbReference type="InterPro" id="IPR007197">
    <property type="entry name" value="rSAM"/>
</dbReference>
<accession>F8C2U1</accession>
<dbReference type="PROSITE" id="PS51918">
    <property type="entry name" value="RADICAL_SAM"/>
    <property type="match status" value="1"/>
</dbReference>
<evidence type="ECO:0000256" key="5">
    <source>
        <dbReference type="ARBA" id="ARBA00022723"/>
    </source>
</evidence>
<dbReference type="Pfam" id="PF04055">
    <property type="entry name" value="Radical_SAM"/>
    <property type="match status" value="1"/>
</dbReference>
<sequence length="419" mass="48599">MLKVYPVSLGCPKNKADFEKLLYVLSKKKYQIVLSPEEADIIWINTCAFIRPAVEEAIENILELGEKKRDTQKLIVSGCLTARYGKEVLKKLLPEVDDFLGIEPFKKFIKKEPLERILTESPFYAYLKISEGCNYKCSYCTIPKIRGPLRSRPLEEILKEAENLLKKGVKEIILVAQDITSYGKDRGEKEGLLKLVSILSELPYNFRIRLLYLHPANINKKFVKEMLLNPKVVPYFDIPIQHVHPEILRKMRRPVNIEKIKEIITYIRGINPFSAIRTSIIVGFPGEGEKEFLTLCDFIKEVEFDHLGVFIFYQEEGTVAETLLPKVPYREKIKRKKEIMKIQREISKKRLETRIGKEEEVLVLGEDLKGKFFGIAKIQAPEIDGITYLYLNKKLIYPGDLVKVRIKKANFYDLWGEII</sequence>
<feature type="domain" description="MTTase N-terminal" evidence="10">
    <location>
        <begin position="2"/>
        <end position="119"/>
    </location>
</feature>
<dbReference type="InterPro" id="IPR006638">
    <property type="entry name" value="Elp3/MiaA/NifB-like_rSAM"/>
</dbReference>
<dbReference type="SMART" id="SM00729">
    <property type="entry name" value="Elp3"/>
    <property type="match status" value="1"/>
</dbReference>
<comment type="cofactor">
    <cofactor evidence="8">
        <name>[4Fe-4S] cluster</name>
        <dbReference type="ChEBI" id="CHEBI:49883"/>
    </cofactor>
    <text evidence="8">Binds 2 [4Fe-4S] clusters. One cluster is coordinated with 3 cysteines and an exchangeable S-adenosyl-L-methionine.</text>
</comment>
<dbReference type="GO" id="GO:0035599">
    <property type="term" value="F:aspartic acid methylthiotransferase activity"/>
    <property type="evidence" value="ECO:0007669"/>
    <property type="project" value="TreeGrafter"/>
</dbReference>
<evidence type="ECO:0000256" key="4">
    <source>
        <dbReference type="ARBA" id="ARBA00022691"/>
    </source>
</evidence>
<dbReference type="EMBL" id="CP002829">
    <property type="protein sequence ID" value="AEH22318.1"/>
    <property type="molecule type" value="Genomic_DNA"/>
</dbReference>
<keyword evidence="12" id="KW-0689">Ribosomal protein</keyword>
<dbReference type="HOGENOM" id="CLU_018697_0_1_0"/>
<dbReference type="RefSeq" id="WP_013909018.1">
    <property type="nucleotide sequence ID" value="NC_015682.1"/>
</dbReference>
<evidence type="ECO:0000256" key="7">
    <source>
        <dbReference type="ARBA" id="ARBA00023014"/>
    </source>
</evidence>
<evidence type="ECO:0000256" key="2">
    <source>
        <dbReference type="ARBA" id="ARBA00022490"/>
    </source>
</evidence>
<dbReference type="SFLD" id="SFLDS00029">
    <property type="entry name" value="Radical_SAM"/>
    <property type="match status" value="1"/>
</dbReference>
<comment type="catalytic activity">
    <reaction evidence="8">
        <text>L-aspartate(89)-[ribosomal protein uS12]-hydrogen + (sulfur carrier)-SH + AH2 + 2 S-adenosyl-L-methionine = 3-methylsulfanyl-L-aspartate(89)-[ribosomal protein uS12]-hydrogen + (sulfur carrier)-H + 5'-deoxyadenosine + L-methionine + A + S-adenosyl-L-homocysteine + 2 H(+)</text>
        <dbReference type="Rhea" id="RHEA:37087"/>
        <dbReference type="Rhea" id="RHEA-COMP:10460"/>
        <dbReference type="Rhea" id="RHEA-COMP:10461"/>
        <dbReference type="Rhea" id="RHEA-COMP:14737"/>
        <dbReference type="Rhea" id="RHEA-COMP:14739"/>
        <dbReference type="ChEBI" id="CHEBI:13193"/>
        <dbReference type="ChEBI" id="CHEBI:15378"/>
        <dbReference type="ChEBI" id="CHEBI:17319"/>
        <dbReference type="ChEBI" id="CHEBI:17499"/>
        <dbReference type="ChEBI" id="CHEBI:29917"/>
        <dbReference type="ChEBI" id="CHEBI:29961"/>
        <dbReference type="ChEBI" id="CHEBI:57844"/>
        <dbReference type="ChEBI" id="CHEBI:57856"/>
        <dbReference type="ChEBI" id="CHEBI:59789"/>
        <dbReference type="ChEBI" id="CHEBI:64428"/>
        <dbReference type="ChEBI" id="CHEBI:73599"/>
        <dbReference type="EC" id="2.8.4.4"/>
    </reaction>
</comment>
<dbReference type="PANTHER" id="PTHR43837:SF1">
    <property type="entry name" value="RIBOSOMAL PROTEIN US12 METHYLTHIOTRANSFERASE RIMO"/>
    <property type="match status" value="1"/>
</dbReference>
<evidence type="ECO:0000313" key="13">
    <source>
        <dbReference type="Proteomes" id="UP000006583"/>
    </source>
</evidence>
<dbReference type="STRING" id="795359.TOPB45_0203"/>
<keyword evidence="5 8" id="KW-0479">Metal-binding</keyword>
<feature type="binding site" evidence="8">
    <location>
        <position position="47"/>
    </location>
    <ligand>
        <name>[4Fe-4S] cluster</name>
        <dbReference type="ChEBI" id="CHEBI:49883"/>
        <label>1</label>
    </ligand>
</feature>
<dbReference type="PROSITE" id="PS50926">
    <property type="entry name" value="TRAM"/>
    <property type="match status" value="1"/>
</dbReference>
<dbReference type="GO" id="GO:0103039">
    <property type="term" value="F:protein methylthiotransferase activity"/>
    <property type="evidence" value="ECO:0007669"/>
    <property type="project" value="UniProtKB-EC"/>
</dbReference>
<keyword evidence="7 8" id="KW-0411">Iron-sulfur</keyword>
<dbReference type="Proteomes" id="UP000006583">
    <property type="component" value="Chromosome"/>
</dbReference>
<feature type="binding site" evidence="8">
    <location>
        <position position="137"/>
    </location>
    <ligand>
        <name>[4Fe-4S] cluster</name>
        <dbReference type="ChEBI" id="CHEBI:49883"/>
        <label>2</label>
        <note>4Fe-4S-S-AdoMet</note>
    </ligand>
</feature>
<comment type="function">
    <text evidence="8">Catalyzes the methylthiolation of an aspartic acid residue of ribosomal protein uS12.</text>
</comment>
<dbReference type="InterPro" id="IPR002792">
    <property type="entry name" value="TRAM_dom"/>
</dbReference>
<dbReference type="PROSITE" id="PS01278">
    <property type="entry name" value="MTTASE_RADICAL"/>
    <property type="match status" value="1"/>
</dbReference>
<feature type="binding site" evidence="8">
    <location>
        <position position="79"/>
    </location>
    <ligand>
        <name>[4Fe-4S] cluster</name>
        <dbReference type="ChEBI" id="CHEBI:49883"/>
        <label>1</label>
    </ligand>
</feature>
<keyword evidence="2 8" id="KW-0963">Cytoplasm</keyword>
<evidence type="ECO:0000256" key="1">
    <source>
        <dbReference type="ARBA" id="ARBA00022485"/>
    </source>
</evidence>
<gene>
    <name evidence="8" type="primary">rimO</name>
    <name evidence="12" type="ordered locus">TOPB45_0203</name>
</gene>
<feature type="binding site" evidence="8">
    <location>
        <position position="140"/>
    </location>
    <ligand>
        <name>[4Fe-4S] cluster</name>
        <dbReference type="ChEBI" id="CHEBI:49883"/>
        <label>2</label>
        <note>4Fe-4S-S-AdoMet</note>
    </ligand>
</feature>
<feature type="domain" description="TRAM" evidence="9">
    <location>
        <begin position="352"/>
        <end position="419"/>
    </location>
</feature>
<dbReference type="SFLD" id="SFLDG01061">
    <property type="entry name" value="methylthiotransferase"/>
    <property type="match status" value="1"/>
</dbReference>
<evidence type="ECO:0000259" key="11">
    <source>
        <dbReference type="PROSITE" id="PS51918"/>
    </source>
</evidence>
<protein>
    <recommendedName>
        <fullName evidence="8">Ribosomal protein uS12 methylthiotransferase RimO</fullName>
        <shortName evidence="8">uS12 MTTase</shortName>
        <shortName evidence="8">uS12 methylthiotransferase</shortName>
        <ecNumber evidence="8">2.8.4.4</ecNumber>
    </recommendedName>
    <alternativeName>
        <fullName evidence="8">Ribosomal protein uS12 (aspartate-C(3))-methylthiotransferase</fullName>
    </alternativeName>
    <alternativeName>
        <fullName evidence="8">Ribosome maturation factor RimO</fullName>
    </alternativeName>
</protein>
<evidence type="ECO:0000256" key="3">
    <source>
        <dbReference type="ARBA" id="ARBA00022679"/>
    </source>
</evidence>
<evidence type="ECO:0000259" key="9">
    <source>
        <dbReference type="PROSITE" id="PS50926"/>
    </source>
</evidence>
<dbReference type="InterPro" id="IPR005840">
    <property type="entry name" value="Ribosomal_uS12_MeSTrfase_RimO"/>
</dbReference>
<dbReference type="HAMAP" id="MF_01865">
    <property type="entry name" value="MTTase_RimO"/>
    <property type="match status" value="1"/>
</dbReference>
<dbReference type="Pfam" id="PF00919">
    <property type="entry name" value="UPF0004"/>
    <property type="match status" value="1"/>
</dbReference>
<keyword evidence="6 8" id="KW-0408">Iron</keyword>
<dbReference type="GO" id="GO:0005829">
    <property type="term" value="C:cytosol"/>
    <property type="evidence" value="ECO:0007669"/>
    <property type="project" value="TreeGrafter"/>
</dbReference>
<evidence type="ECO:0000256" key="8">
    <source>
        <dbReference type="HAMAP-Rule" id="MF_01865"/>
    </source>
</evidence>
<keyword evidence="12" id="KW-0687">Ribonucleoprotein</keyword>
<dbReference type="SFLD" id="SFLDG01082">
    <property type="entry name" value="B12-binding_domain_containing"/>
    <property type="match status" value="1"/>
</dbReference>
<dbReference type="FunFam" id="3.80.30.20:FF:000001">
    <property type="entry name" value="tRNA-2-methylthio-N(6)-dimethylallyladenosine synthase 2"/>
    <property type="match status" value="1"/>
</dbReference>
<evidence type="ECO:0000259" key="10">
    <source>
        <dbReference type="PROSITE" id="PS51449"/>
    </source>
</evidence>
<feature type="domain" description="Radical SAM core" evidence="11">
    <location>
        <begin position="119"/>
        <end position="349"/>
    </location>
</feature>
<keyword evidence="13" id="KW-1185">Reference proteome</keyword>
<organism evidence="12 13">
    <name type="scientific">Thermodesulfobacterium geofontis (strain OPF15)</name>
    <dbReference type="NCBI Taxonomy" id="795359"/>
    <lineage>
        <taxon>Bacteria</taxon>
        <taxon>Pseudomonadati</taxon>
        <taxon>Thermodesulfobacteriota</taxon>
        <taxon>Thermodesulfobacteria</taxon>
        <taxon>Thermodesulfobacteriales</taxon>
        <taxon>Thermodesulfobacteriaceae</taxon>
        <taxon>Thermodesulfobacterium</taxon>
    </lineage>
</organism>
<dbReference type="Gene3D" id="3.40.50.12160">
    <property type="entry name" value="Methylthiotransferase, N-terminal domain"/>
    <property type="match status" value="1"/>
</dbReference>
<evidence type="ECO:0000256" key="6">
    <source>
        <dbReference type="ARBA" id="ARBA00023004"/>
    </source>
</evidence>
<dbReference type="EC" id="2.8.4.4" evidence="8"/>
<dbReference type="KEGG" id="top:TOPB45_0203"/>
<dbReference type="AlphaFoldDB" id="F8C2U1"/>
<keyword evidence="4 8" id="KW-0949">S-adenosyl-L-methionine</keyword>
<proteinExistence type="inferred from homology"/>
<dbReference type="eggNOG" id="COG0621">
    <property type="taxonomic scope" value="Bacteria"/>
</dbReference>
<dbReference type="InterPro" id="IPR012340">
    <property type="entry name" value="NA-bd_OB-fold"/>
</dbReference>
<dbReference type="GO" id="GO:0006400">
    <property type="term" value="P:tRNA modification"/>
    <property type="evidence" value="ECO:0007669"/>
    <property type="project" value="InterPro"/>
</dbReference>
<dbReference type="SFLD" id="SFLDF00274">
    <property type="entry name" value="ribosomal_protein_S12_methylth"/>
    <property type="match status" value="1"/>
</dbReference>
<dbReference type="InterPro" id="IPR013848">
    <property type="entry name" value="Methylthiotransferase_N"/>
</dbReference>
<dbReference type="InterPro" id="IPR023404">
    <property type="entry name" value="rSAM_horseshoe"/>
</dbReference>